<feature type="transmembrane region" description="Helical" evidence="1">
    <location>
        <begin position="63"/>
        <end position="81"/>
    </location>
</feature>
<keyword evidence="1" id="KW-0812">Transmembrane</keyword>
<dbReference type="EMBL" id="CP095049">
    <property type="protein sequence ID" value="UOQ52490.1"/>
    <property type="molecule type" value="Genomic_DNA"/>
</dbReference>
<reference evidence="2 3" key="1">
    <citation type="submission" date="2022-04" db="EMBL/GenBank/DDBJ databases">
        <title>Hymenobacter sp. isolated from the air.</title>
        <authorList>
            <person name="Won M."/>
            <person name="Lee C.-M."/>
            <person name="Woen H.-Y."/>
            <person name="Kwon S.-W."/>
        </authorList>
    </citation>
    <scope>NUCLEOTIDE SEQUENCE [LARGE SCALE GENOMIC DNA]</scope>
    <source>
        <strain evidence="3">5116 S-27</strain>
    </source>
</reference>
<organism evidence="2 3">
    <name type="scientific">Hymenobacter cellulosivorans</name>
    <dbReference type="NCBI Taxonomy" id="2932249"/>
    <lineage>
        <taxon>Bacteria</taxon>
        <taxon>Pseudomonadati</taxon>
        <taxon>Bacteroidota</taxon>
        <taxon>Cytophagia</taxon>
        <taxon>Cytophagales</taxon>
        <taxon>Hymenobacteraceae</taxon>
        <taxon>Hymenobacter</taxon>
    </lineage>
</organism>
<sequence length="178" mass="20740">MTVGRLLSESERQFNKRPAQVQQVFPSTIFDAGARWMFEKLHVDEPESAAVFRASTNFSYYGYLKYGLSLLAFLTSCFALGKIHLLLTPMAVLVFYVFEVHFLFLFPLLIDGVENPIQASIKQTYRIGFGKALLWVFIIAIYMLSGLLDRRNPWRKWHIGCLSIVLWYRYEVRNRVQS</sequence>
<evidence type="ECO:0000256" key="1">
    <source>
        <dbReference type="SAM" id="Phobius"/>
    </source>
</evidence>
<keyword evidence="3" id="KW-1185">Reference proteome</keyword>
<accession>A0ABY4F7V8</accession>
<feature type="transmembrane region" description="Helical" evidence="1">
    <location>
        <begin position="129"/>
        <end position="148"/>
    </location>
</feature>
<feature type="transmembrane region" description="Helical" evidence="1">
    <location>
        <begin position="87"/>
        <end position="109"/>
    </location>
</feature>
<evidence type="ECO:0000313" key="2">
    <source>
        <dbReference type="EMBL" id="UOQ52490.1"/>
    </source>
</evidence>
<evidence type="ECO:0000313" key="3">
    <source>
        <dbReference type="Proteomes" id="UP000831785"/>
    </source>
</evidence>
<keyword evidence="1" id="KW-0472">Membrane</keyword>
<dbReference type="RefSeq" id="WP_244716528.1">
    <property type="nucleotide sequence ID" value="NZ_CP095049.1"/>
</dbReference>
<gene>
    <name evidence="2" type="ORF">MUN80_22405</name>
</gene>
<dbReference type="Proteomes" id="UP000831785">
    <property type="component" value="Chromosome"/>
</dbReference>
<proteinExistence type="predicted"/>
<keyword evidence="1" id="KW-1133">Transmembrane helix</keyword>
<protein>
    <submittedName>
        <fullName evidence="2">Uncharacterized protein</fullName>
    </submittedName>
</protein>
<name>A0ABY4F7V8_9BACT</name>